<proteinExistence type="predicted"/>
<evidence type="ECO:0000313" key="2">
    <source>
        <dbReference type="Proteomes" id="UP000534783"/>
    </source>
</evidence>
<dbReference type="EMBL" id="VTOW01000002">
    <property type="protein sequence ID" value="NKE71852.1"/>
    <property type="molecule type" value="Genomic_DNA"/>
</dbReference>
<accession>A0A7X6DR78</accession>
<evidence type="ECO:0000313" key="1">
    <source>
        <dbReference type="EMBL" id="NKE71852.1"/>
    </source>
</evidence>
<keyword evidence="2" id="KW-1185">Reference proteome</keyword>
<sequence>MHPEAERLEEVKSFVVDLVRRGGGEAVSLDAIRTALQDHPLIPLCYRSEEPGLLAFERAAKQKNFNNLVGEYLIELVRDGELVYVTSEKGYRCA</sequence>
<dbReference type="Proteomes" id="UP000534783">
    <property type="component" value="Unassembled WGS sequence"/>
</dbReference>
<reference evidence="1 2" key="1">
    <citation type="journal article" date="2020" name="Nature">
        <title>Bacterial chemolithoautotrophy via manganese oxidation.</title>
        <authorList>
            <person name="Yu H."/>
            <person name="Leadbetter J.R."/>
        </authorList>
    </citation>
    <scope>NUCLEOTIDE SEQUENCE [LARGE SCALE GENOMIC DNA]</scope>
    <source>
        <strain evidence="1 2">Mn-1</strain>
    </source>
</reference>
<protein>
    <submittedName>
        <fullName evidence="1">Uncharacterized protein</fullName>
    </submittedName>
</protein>
<name>A0A7X6DR78_9BACT</name>
<dbReference type="AlphaFoldDB" id="A0A7X6DR78"/>
<comment type="caution">
    <text evidence="1">The sequence shown here is derived from an EMBL/GenBank/DDBJ whole genome shotgun (WGS) entry which is preliminary data.</text>
</comment>
<organism evidence="1 2">
    <name type="scientific">Candidatus Manganitrophus noduliformans</name>
    <dbReference type="NCBI Taxonomy" id="2606439"/>
    <lineage>
        <taxon>Bacteria</taxon>
        <taxon>Pseudomonadati</taxon>
        <taxon>Nitrospirota</taxon>
        <taxon>Nitrospiria</taxon>
        <taxon>Candidatus Troglogloeales</taxon>
        <taxon>Candidatus Manganitrophaceae</taxon>
        <taxon>Candidatus Manganitrophus</taxon>
    </lineage>
</organism>
<dbReference type="RefSeq" id="WP_168060858.1">
    <property type="nucleotide sequence ID" value="NZ_VTOW01000002.1"/>
</dbReference>
<gene>
    <name evidence="1" type="ORF">MNODULE_13975</name>
</gene>